<proteinExistence type="predicted"/>
<evidence type="ECO:0000313" key="2">
    <source>
        <dbReference type="EMBL" id="CAF4955682.1"/>
    </source>
</evidence>
<dbReference type="EMBL" id="CAJOBG010065096">
    <property type="protein sequence ID" value="CAF4569846.1"/>
    <property type="molecule type" value="Genomic_DNA"/>
</dbReference>
<dbReference type="Proteomes" id="UP000663866">
    <property type="component" value="Unassembled WGS sequence"/>
</dbReference>
<dbReference type="AlphaFoldDB" id="A0A821A014"/>
<sequence length="71" mass="8249">MHSRRVHEEVVLSGKEAEQKQVPVDGIKGVSPMLQILNYPDQVVYDYMHLVCLGHMATLVKRWLPHLERNQ</sequence>
<dbReference type="EMBL" id="CAJOBI010189286">
    <property type="protein sequence ID" value="CAF4955682.1"/>
    <property type="molecule type" value="Genomic_DNA"/>
</dbReference>
<gene>
    <name evidence="1" type="ORF">OVN521_LOCUS43996</name>
    <name evidence="2" type="ORF">SMN809_LOCUS54347</name>
</gene>
<comment type="caution">
    <text evidence="1">The sequence shown here is derived from an EMBL/GenBank/DDBJ whole genome shotgun (WGS) entry which is preliminary data.</text>
</comment>
<keyword evidence="3" id="KW-1185">Reference proteome</keyword>
<dbReference type="Proteomes" id="UP000676336">
    <property type="component" value="Unassembled WGS sequence"/>
</dbReference>
<name>A0A821A014_9BILA</name>
<reference evidence="1" key="1">
    <citation type="submission" date="2021-02" db="EMBL/GenBank/DDBJ databases">
        <authorList>
            <person name="Nowell W R."/>
        </authorList>
    </citation>
    <scope>NUCLEOTIDE SEQUENCE</scope>
</reference>
<accession>A0A821A014</accession>
<evidence type="ECO:0000313" key="1">
    <source>
        <dbReference type="EMBL" id="CAF4569846.1"/>
    </source>
</evidence>
<protein>
    <submittedName>
        <fullName evidence="1">Uncharacterized protein</fullName>
    </submittedName>
</protein>
<feature type="non-terminal residue" evidence="1">
    <location>
        <position position="71"/>
    </location>
</feature>
<organism evidence="1 3">
    <name type="scientific">Rotaria magnacalcarata</name>
    <dbReference type="NCBI Taxonomy" id="392030"/>
    <lineage>
        <taxon>Eukaryota</taxon>
        <taxon>Metazoa</taxon>
        <taxon>Spiralia</taxon>
        <taxon>Gnathifera</taxon>
        <taxon>Rotifera</taxon>
        <taxon>Eurotatoria</taxon>
        <taxon>Bdelloidea</taxon>
        <taxon>Philodinida</taxon>
        <taxon>Philodinidae</taxon>
        <taxon>Rotaria</taxon>
    </lineage>
</organism>
<evidence type="ECO:0000313" key="3">
    <source>
        <dbReference type="Proteomes" id="UP000663866"/>
    </source>
</evidence>